<dbReference type="EMBL" id="CM056744">
    <property type="protein sequence ID" value="KAJ8666648.1"/>
    <property type="molecule type" value="Genomic_DNA"/>
</dbReference>
<reference evidence="1" key="1">
    <citation type="submission" date="2023-04" db="EMBL/GenBank/DDBJ databases">
        <title>A chromosome-level genome assembly of the parasitoid wasp Eretmocerus hayati.</title>
        <authorList>
            <person name="Zhong Y."/>
            <person name="Liu S."/>
            <person name="Liu Y."/>
        </authorList>
    </citation>
    <scope>NUCLEOTIDE SEQUENCE</scope>
    <source>
        <strain evidence="1">ZJU_SS_LIU_2023</strain>
    </source>
</reference>
<dbReference type="Proteomes" id="UP001239111">
    <property type="component" value="Chromosome 4"/>
</dbReference>
<proteinExistence type="predicted"/>
<sequence length="162" mass="18059">MLYTRPGSLDSNGIDCSINNENVLASARLVELEALLQGLKDEFRSLDRFDPLRVRILTIAPGTLSVRGIATEFGASRAFAEKAKKLGSTDGVLAEAIARTDKTLPDAMIQNVVKFHNDDSISRVMSSTKDVVSVKIDEKRLRIQKRLLMLDLEELHELYKKT</sequence>
<evidence type="ECO:0000313" key="1">
    <source>
        <dbReference type="EMBL" id="KAJ8666648.1"/>
    </source>
</evidence>
<gene>
    <name evidence="1" type="ORF">QAD02_008310</name>
</gene>
<keyword evidence="2" id="KW-1185">Reference proteome</keyword>
<organism evidence="1 2">
    <name type="scientific">Eretmocerus hayati</name>
    <dbReference type="NCBI Taxonomy" id="131215"/>
    <lineage>
        <taxon>Eukaryota</taxon>
        <taxon>Metazoa</taxon>
        <taxon>Ecdysozoa</taxon>
        <taxon>Arthropoda</taxon>
        <taxon>Hexapoda</taxon>
        <taxon>Insecta</taxon>
        <taxon>Pterygota</taxon>
        <taxon>Neoptera</taxon>
        <taxon>Endopterygota</taxon>
        <taxon>Hymenoptera</taxon>
        <taxon>Apocrita</taxon>
        <taxon>Proctotrupomorpha</taxon>
        <taxon>Chalcidoidea</taxon>
        <taxon>Aphelinidae</taxon>
        <taxon>Aphelininae</taxon>
        <taxon>Eretmocerus</taxon>
    </lineage>
</organism>
<comment type="caution">
    <text evidence="1">The sequence shown here is derived from an EMBL/GenBank/DDBJ whole genome shotgun (WGS) entry which is preliminary data.</text>
</comment>
<accession>A0ACC2N7G2</accession>
<name>A0ACC2N7G2_9HYME</name>
<protein>
    <submittedName>
        <fullName evidence="1">Uncharacterized protein</fullName>
    </submittedName>
</protein>
<evidence type="ECO:0000313" key="2">
    <source>
        <dbReference type="Proteomes" id="UP001239111"/>
    </source>
</evidence>